<dbReference type="InterPro" id="IPR019283">
    <property type="entry name" value="DUF2330"/>
</dbReference>
<keyword evidence="1" id="KW-0472">Membrane</keyword>
<sequence length="369" mass="38679">MGDPGTDGRAAGRVRRWAGAAAATVAVLASGLAAPAHACGCGAMIGETEVAGESAVVRFDGDRETILMRLDVVSEEPGAALVLPTPAPAEAELGDAAAFTSLAEVSAPVTEYYDDWWGGPWGFPLGAGSAPDGAGAGVDVLGTEKLGPFEVATLAADDSGALADWLAEHGYELPGDLGKALRPYVEEGWYYVAVKLASEDGRAALSGELDPVQVSFDSDELVYPMRLTALADTPQDVRLYLLAEHRMERSDGAARAVPSEVAFAGRVAPGDFAADDPAAELVGRDGAFLTTLDHAIDDPERVSADFAFTPSAEDTPYQEVRHEPRYVQILFLPAGVVLLGAALVVLLAGTLVLYRVRERRAVARYARRG</sequence>
<dbReference type="Pfam" id="PF10092">
    <property type="entry name" value="DUF2330"/>
    <property type="match status" value="1"/>
</dbReference>
<accession>A0A2P8DPF3</accession>
<keyword evidence="1" id="KW-0812">Transmembrane</keyword>
<dbReference type="EMBL" id="PYGA01000004">
    <property type="protein sequence ID" value="PSK99073.1"/>
    <property type="molecule type" value="Genomic_DNA"/>
</dbReference>
<reference evidence="3 4" key="1">
    <citation type="submission" date="2018-03" db="EMBL/GenBank/DDBJ databases">
        <title>Genomic Encyclopedia of Archaeal and Bacterial Type Strains, Phase II (KMG-II): from individual species to whole genera.</title>
        <authorList>
            <person name="Goeker M."/>
        </authorList>
    </citation>
    <scope>NUCLEOTIDE SEQUENCE [LARGE SCALE GENOMIC DNA]</scope>
    <source>
        <strain evidence="3 4">DSM 45312</strain>
    </source>
</reference>
<protein>
    <recommendedName>
        <fullName evidence="5">DUF2330 domain-containing protein</fullName>
    </recommendedName>
</protein>
<dbReference type="Proteomes" id="UP000240542">
    <property type="component" value="Unassembled WGS sequence"/>
</dbReference>
<evidence type="ECO:0000256" key="2">
    <source>
        <dbReference type="SAM" id="SignalP"/>
    </source>
</evidence>
<evidence type="ECO:0000313" key="4">
    <source>
        <dbReference type="Proteomes" id="UP000240542"/>
    </source>
</evidence>
<keyword evidence="4" id="KW-1185">Reference proteome</keyword>
<feature type="signal peptide" evidence="2">
    <location>
        <begin position="1"/>
        <end position="38"/>
    </location>
</feature>
<feature type="transmembrane region" description="Helical" evidence="1">
    <location>
        <begin position="330"/>
        <end position="354"/>
    </location>
</feature>
<evidence type="ECO:0008006" key="5">
    <source>
        <dbReference type="Google" id="ProtNLM"/>
    </source>
</evidence>
<comment type="caution">
    <text evidence="3">The sequence shown here is derived from an EMBL/GenBank/DDBJ whole genome shotgun (WGS) entry which is preliminary data.</text>
</comment>
<name>A0A2P8DPF3_9ACTN</name>
<proteinExistence type="predicted"/>
<organism evidence="3 4">
    <name type="scientific">Murinocardiopsis flavida</name>
    <dbReference type="NCBI Taxonomy" id="645275"/>
    <lineage>
        <taxon>Bacteria</taxon>
        <taxon>Bacillati</taxon>
        <taxon>Actinomycetota</taxon>
        <taxon>Actinomycetes</taxon>
        <taxon>Streptosporangiales</taxon>
        <taxon>Nocardiopsidaceae</taxon>
        <taxon>Murinocardiopsis</taxon>
    </lineage>
</organism>
<gene>
    <name evidence="3" type="ORF">CLV63_104297</name>
</gene>
<keyword evidence="1" id="KW-1133">Transmembrane helix</keyword>
<evidence type="ECO:0000256" key="1">
    <source>
        <dbReference type="SAM" id="Phobius"/>
    </source>
</evidence>
<dbReference type="AlphaFoldDB" id="A0A2P8DPF3"/>
<evidence type="ECO:0000313" key="3">
    <source>
        <dbReference type="EMBL" id="PSK99073.1"/>
    </source>
</evidence>
<keyword evidence="2" id="KW-0732">Signal</keyword>
<feature type="chain" id="PRO_5015202492" description="DUF2330 domain-containing protein" evidence="2">
    <location>
        <begin position="39"/>
        <end position="369"/>
    </location>
</feature>
<dbReference type="RefSeq" id="WP_170134176.1">
    <property type="nucleotide sequence ID" value="NZ_PYGA01000004.1"/>
</dbReference>